<name>A0A3B4X1U6_SERLL</name>
<dbReference type="PANTHER" id="PTHR10334">
    <property type="entry name" value="CYSTEINE-RICH SECRETORY PROTEIN-RELATED"/>
    <property type="match status" value="1"/>
</dbReference>
<proteinExistence type="predicted"/>
<organism evidence="2 3">
    <name type="scientific">Seriola lalandi dorsalis</name>
    <dbReference type="NCBI Taxonomy" id="1841481"/>
    <lineage>
        <taxon>Eukaryota</taxon>
        <taxon>Metazoa</taxon>
        <taxon>Chordata</taxon>
        <taxon>Craniata</taxon>
        <taxon>Vertebrata</taxon>
        <taxon>Euteleostomi</taxon>
        <taxon>Actinopterygii</taxon>
        <taxon>Neopterygii</taxon>
        <taxon>Teleostei</taxon>
        <taxon>Neoteleostei</taxon>
        <taxon>Acanthomorphata</taxon>
        <taxon>Carangaria</taxon>
        <taxon>Carangiformes</taxon>
        <taxon>Carangidae</taxon>
        <taxon>Seriola</taxon>
    </lineage>
</organism>
<dbReference type="InterPro" id="IPR018244">
    <property type="entry name" value="Allrgn_V5/Tpx1_CS"/>
</dbReference>
<dbReference type="Proteomes" id="UP000261360">
    <property type="component" value="Unplaced"/>
</dbReference>
<evidence type="ECO:0000313" key="2">
    <source>
        <dbReference type="Ensembl" id="ENSSLDP00000009482.1"/>
    </source>
</evidence>
<feature type="domain" description="SCP" evidence="1">
    <location>
        <begin position="1"/>
        <end position="121"/>
    </location>
</feature>
<dbReference type="GeneTree" id="ENSGT00940000157410"/>
<dbReference type="SUPFAM" id="SSF55797">
    <property type="entry name" value="PR-1-like"/>
    <property type="match status" value="1"/>
</dbReference>
<dbReference type="InterPro" id="IPR001283">
    <property type="entry name" value="CRISP-related"/>
</dbReference>
<dbReference type="InterPro" id="IPR014044">
    <property type="entry name" value="CAP_dom"/>
</dbReference>
<dbReference type="PRINTS" id="PR00837">
    <property type="entry name" value="V5TPXLIKE"/>
</dbReference>
<dbReference type="FunFam" id="3.40.33.10:FF:000001">
    <property type="entry name" value="Cysteine-rich secretory protein LCCL domain containing 1"/>
    <property type="match status" value="1"/>
</dbReference>
<accession>A0A3B4X1U6</accession>
<sequence>RFKQCFSSQAKAPGSSLRYFPFCPLVPGWPVTEYRSPAFHVQAWYDEVKDYTYPYPHECNPWCPERCSGPMCTHYTQLVWATTNRVGCAVHVCPKMDVWGEIWENAVYLVCNYSPKGNWIGEAPYQHGRPCSQCPPSYGGGCRNNLCYKGEKTCWLK</sequence>
<dbReference type="GO" id="GO:0005576">
    <property type="term" value="C:extracellular region"/>
    <property type="evidence" value="ECO:0007669"/>
    <property type="project" value="InterPro"/>
</dbReference>
<dbReference type="SMART" id="SM00198">
    <property type="entry name" value="SCP"/>
    <property type="match status" value="1"/>
</dbReference>
<dbReference type="AlphaFoldDB" id="A0A3B4X1U6"/>
<dbReference type="PROSITE" id="PS01010">
    <property type="entry name" value="CRISP_2"/>
    <property type="match status" value="1"/>
</dbReference>
<dbReference type="Gene3D" id="3.40.33.10">
    <property type="entry name" value="CAP"/>
    <property type="match status" value="1"/>
</dbReference>
<reference evidence="2" key="2">
    <citation type="submission" date="2025-09" db="UniProtKB">
        <authorList>
            <consortium name="Ensembl"/>
        </authorList>
    </citation>
    <scope>IDENTIFICATION</scope>
</reference>
<dbReference type="Pfam" id="PF00188">
    <property type="entry name" value="CAP"/>
    <property type="match status" value="1"/>
</dbReference>
<evidence type="ECO:0000313" key="3">
    <source>
        <dbReference type="Proteomes" id="UP000261360"/>
    </source>
</evidence>
<protein>
    <recommendedName>
        <fullName evidence="1">SCP domain-containing protein</fullName>
    </recommendedName>
</protein>
<dbReference type="InterPro" id="IPR035940">
    <property type="entry name" value="CAP_sf"/>
</dbReference>
<keyword evidence="3" id="KW-1185">Reference proteome</keyword>
<dbReference type="Ensembl" id="ENSSLDT00000009813.1">
    <property type="protein sequence ID" value="ENSSLDP00000009482.1"/>
    <property type="gene ID" value="ENSSLDG00000007533.1"/>
</dbReference>
<dbReference type="STRING" id="1841481.ENSSLDP00000009482"/>
<evidence type="ECO:0000259" key="1">
    <source>
        <dbReference type="SMART" id="SM00198"/>
    </source>
</evidence>
<reference evidence="2" key="1">
    <citation type="submission" date="2025-08" db="UniProtKB">
        <authorList>
            <consortium name="Ensembl"/>
        </authorList>
    </citation>
    <scope>IDENTIFICATION</scope>
</reference>